<dbReference type="PROSITE" id="PS51746">
    <property type="entry name" value="PPM_2"/>
    <property type="match status" value="1"/>
</dbReference>
<dbReference type="Pfam" id="PF00481">
    <property type="entry name" value="PP2C"/>
    <property type="match status" value="1"/>
</dbReference>
<name>A0A8J5FEZ0_ZINOF</name>
<evidence type="ECO:0000256" key="1">
    <source>
        <dbReference type="ARBA" id="ARBA00013081"/>
    </source>
</evidence>
<evidence type="ECO:0000259" key="4">
    <source>
        <dbReference type="PROSITE" id="PS51746"/>
    </source>
</evidence>
<evidence type="ECO:0000256" key="2">
    <source>
        <dbReference type="ARBA" id="ARBA00047761"/>
    </source>
</evidence>
<gene>
    <name evidence="5" type="ORF">ZIOFF_054432</name>
</gene>
<organism evidence="5 6">
    <name type="scientific">Zingiber officinale</name>
    <name type="common">Ginger</name>
    <name type="synonym">Amomum zingiber</name>
    <dbReference type="NCBI Taxonomy" id="94328"/>
    <lineage>
        <taxon>Eukaryota</taxon>
        <taxon>Viridiplantae</taxon>
        <taxon>Streptophyta</taxon>
        <taxon>Embryophyta</taxon>
        <taxon>Tracheophyta</taxon>
        <taxon>Spermatophyta</taxon>
        <taxon>Magnoliopsida</taxon>
        <taxon>Liliopsida</taxon>
        <taxon>Zingiberales</taxon>
        <taxon>Zingiberaceae</taxon>
        <taxon>Zingiber</taxon>
    </lineage>
</organism>
<protein>
    <recommendedName>
        <fullName evidence="1">protein-serine/threonine phosphatase</fullName>
        <ecNumber evidence="1">3.1.3.16</ecNumber>
    </recommendedName>
</protein>
<dbReference type="EC" id="3.1.3.16" evidence="1"/>
<feature type="domain" description="PPM-type phosphatase" evidence="4">
    <location>
        <begin position="1"/>
        <end position="83"/>
    </location>
</feature>
<dbReference type="AlphaFoldDB" id="A0A8J5FEZ0"/>
<accession>A0A8J5FEZ0</accession>
<dbReference type="Proteomes" id="UP000734854">
    <property type="component" value="Unassembled WGS sequence"/>
</dbReference>
<dbReference type="InterPro" id="IPR001932">
    <property type="entry name" value="PPM-type_phosphatase-like_dom"/>
</dbReference>
<evidence type="ECO:0000256" key="3">
    <source>
        <dbReference type="ARBA" id="ARBA00048336"/>
    </source>
</evidence>
<comment type="catalytic activity">
    <reaction evidence="2">
        <text>O-phospho-L-seryl-[protein] + H2O = L-seryl-[protein] + phosphate</text>
        <dbReference type="Rhea" id="RHEA:20629"/>
        <dbReference type="Rhea" id="RHEA-COMP:9863"/>
        <dbReference type="Rhea" id="RHEA-COMP:11604"/>
        <dbReference type="ChEBI" id="CHEBI:15377"/>
        <dbReference type="ChEBI" id="CHEBI:29999"/>
        <dbReference type="ChEBI" id="CHEBI:43474"/>
        <dbReference type="ChEBI" id="CHEBI:83421"/>
        <dbReference type="EC" id="3.1.3.16"/>
    </reaction>
</comment>
<sequence>MAVIRNDQIFVANAGDSRCVVKEGSGLEDEKEIILKAGGFIHAGPVNGSLNLARSIDLSPFEIFYVEPSHEDEFIVIACDEVW</sequence>
<dbReference type="Gene3D" id="3.60.40.10">
    <property type="entry name" value="PPM-type phosphatase domain"/>
    <property type="match status" value="1"/>
</dbReference>
<evidence type="ECO:0000313" key="6">
    <source>
        <dbReference type="Proteomes" id="UP000734854"/>
    </source>
</evidence>
<dbReference type="EMBL" id="JACMSC010000015">
    <property type="protein sequence ID" value="KAG6485865.1"/>
    <property type="molecule type" value="Genomic_DNA"/>
</dbReference>
<proteinExistence type="predicted"/>
<comment type="caution">
    <text evidence="5">The sequence shown here is derived from an EMBL/GenBank/DDBJ whole genome shotgun (WGS) entry which is preliminary data.</text>
</comment>
<dbReference type="GO" id="GO:0004722">
    <property type="term" value="F:protein serine/threonine phosphatase activity"/>
    <property type="evidence" value="ECO:0007669"/>
    <property type="project" value="UniProtKB-EC"/>
</dbReference>
<evidence type="ECO:0000313" key="5">
    <source>
        <dbReference type="EMBL" id="KAG6485865.1"/>
    </source>
</evidence>
<reference evidence="5 6" key="1">
    <citation type="submission" date="2020-08" db="EMBL/GenBank/DDBJ databases">
        <title>Plant Genome Project.</title>
        <authorList>
            <person name="Zhang R.-G."/>
        </authorList>
    </citation>
    <scope>NUCLEOTIDE SEQUENCE [LARGE SCALE GENOMIC DNA]</scope>
    <source>
        <tissue evidence="5">Rhizome</tissue>
    </source>
</reference>
<keyword evidence="6" id="KW-1185">Reference proteome</keyword>
<dbReference type="SUPFAM" id="SSF81606">
    <property type="entry name" value="PP2C-like"/>
    <property type="match status" value="1"/>
</dbReference>
<dbReference type="InterPro" id="IPR036457">
    <property type="entry name" value="PPM-type-like_dom_sf"/>
</dbReference>
<comment type="catalytic activity">
    <reaction evidence="3">
        <text>O-phospho-L-threonyl-[protein] + H2O = L-threonyl-[protein] + phosphate</text>
        <dbReference type="Rhea" id="RHEA:47004"/>
        <dbReference type="Rhea" id="RHEA-COMP:11060"/>
        <dbReference type="Rhea" id="RHEA-COMP:11605"/>
        <dbReference type="ChEBI" id="CHEBI:15377"/>
        <dbReference type="ChEBI" id="CHEBI:30013"/>
        <dbReference type="ChEBI" id="CHEBI:43474"/>
        <dbReference type="ChEBI" id="CHEBI:61977"/>
        <dbReference type="EC" id="3.1.3.16"/>
    </reaction>
</comment>